<feature type="compositionally biased region" description="Low complexity" evidence="4">
    <location>
        <begin position="365"/>
        <end position="376"/>
    </location>
</feature>
<gene>
    <name evidence="7" type="ORF">HCN44_011282</name>
</gene>
<organism evidence="7 8">
    <name type="scientific">Aphidius gifuensis</name>
    <name type="common">Parasitoid wasp</name>
    <dbReference type="NCBI Taxonomy" id="684658"/>
    <lineage>
        <taxon>Eukaryota</taxon>
        <taxon>Metazoa</taxon>
        <taxon>Ecdysozoa</taxon>
        <taxon>Arthropoda</taxon>
        <taxon>Hexapoda</taxon>
        <taxon>Insecta</taxon>
        <taxon>Pterygota</taxon>
        <taxon>Neoptera</taxon>
        <taxon>Endopterygota</taxon>
        <taxon>Hymenoptera</taxon>
        <taxon>Apocrita</taxon>
        <taxon>Ichneumonoidea</taxon>
        <taxon>Braconidae</taxon>
        <taxon>Aphidiinae</taxon>
        <taxon>Aphidius</taxon>
    </lineage>
</organism>
<feature type="region of interest" description="Disordered" evidence="4">
    <location>
        <begin position="365"/>
        <end position="384"/>
    </location>
</feature>
<dbReference type="GO" id="GO:0030414">
    <property type="term" value="F:peptidase inhibitor activity"/>
    <property type="evidence" value="ECO:0007669"/>
    <property type="project" value="UniProtKB-KW"/>
</dbReference>
<keyword evidence="3" id="KW-1015">Disulfide bond</keyword>
<evidence type="ECO:0000256" key="2">
    <source>
        <dbReference type="ARBA" id="ARBA00022690"/>
    </source>
</evidence>
<dbReference type="InterPro" id="IPR051368">
    <property type="entry name" value="SerProtInhib-TIL_Domain"/>
</dbReference>
<dbReference type="SUPFAM" id="SSF57567">
    <property type="entry name" value="Serine protease inhibitors"/>
    <property type="match status" value="5"/>
</dbReference>
<evidence type="ECO:0000256" key="4">
    <source>
        <dbReference type="SAM" id="MobiDB-lite"/>
    </source>
</evidence>
<evidence type="ECO:0000313" key="7">
    <source>
        <dbReference type="EMBL" id="KAF7994013.1"/>
    </source>
</evidence>
<feature type="domain" description="TIL" evidence="6">
    <location>
        <begin position="180"/>
        <end position="233"/>
    </location>
</feature>
<protein>
    <recommendedName>
        <fullName evidence="6">TIL domain-containing protein</fullName>
    </recommendedName>
</protein>
<dbReference type="Pfam" id="PF01826">
    <property type="entry name" value="TIL"/>
    <property type="match status" value="5"/>
</dbReference>
<evidence type="ECO:0000256" key="5">
    <source>
        <dbReference type="SAM" id="SignalP"/>
    </source>
</evidence>
<evidence type="ECO:0000259" key="6">
    <source>
        <dbReference type="Pfam" id="PF01826"/>
    </source>
</evidence>
<dbReference type="Proteomes" id="UP000639338">
    <property type="component" value="Unassembled WGS sequence"/>
</dbReference>
<dbReference type="InterPro" id="IPR036084">
    <property type="entry name" value="Ser_inhib-like_sf"/>
</dbReference>
<accession>A0A834XX87</accession>
<feature type="signal peptide" evidence="5">
    <location>
        <begin position="1"/>
        <end position="19"/>
    </location>
</feature>
<dbReference type="OrthoDB" id="7695409at2759"/>
<keyword evidence="2" id="KW-0646">Protease inhibitor</keyword>
<dbReference type="EMBL" id="JACMRX010000003">
    <property type="protein sequence ID" value="KAF7994013.1"/>
    <property type="molecule type" value="Genomic_DNA"/>
</dbReference>
<comment type="similarity">
    <text evidence="1">Belongs to the serine protease inhibitor-like (TIL domain-containing) family.</text>
</comment>
<dbReference type="CDD" id="cd19941">
    <property type="entry name" value="TIL"/>
    <property type="match status" value="5"/>
</dbReference>
<dbReference type="PANTHER" id="PTHR23259:SF70">
    <property type="entry name" value="ACCESSORY GLAND PROTEIN ACP62F-RELATED"/>
    <property type="match status" value="1"/>
</dbReference>
<name>A0A834XX87_APHGI</name>
<dbReference type="Gene3D" id="2.10.25.10">
    <property type="entry name" value="Laminin"/>
    <property type="match status" value="5"/>
</dbReference>
<feature type="domain" description="TIL" evidence="6">
    <location>
        <begin position="40"/>
        <end position="92"/>
    </location>
</feature>
<feature type="chain" id="PRO_5033008056" description="TIL domain-containing protein" evidence="5">
    <location>
        <begin position="20"/>
        <end position="384"/>
    </location>
</feature>
<keyword evidence="5" id="KW-0732">Signal</keyword>
<dbReference type="InterPro" id="IPR002919">
    <property type="entry name" value="TIL_dom"/>
</dbReference>
<feature type="domain" description="TIL" evidence="6">
    <location>
        <begin position="308"/>
        <end position="360"/>
    </location>
</feature>
<feature type="domain" description="TIL" evidence="6">
    <location>
        <begin position="119"/>
        <end position="168"/>
    </location>
</feature>
<feature type="domain" description="TIL" evidence="6">
    <location>
        <begin position="245"/>
        <end position="297"/>
    </location>
</feature>
<keyword evidence="8" id="KW-1185">Reference proteome</keyword>
<dbReference type="AlphaFoldDB" id="A0A834XX87"/>
<evidence type="ECO:0000256" key="1">
    <source>
        <dbReference type="ARBA" id="ARBA00007611"/>
    </source>
</evidence>
<evidence type="ECO:0000313" key="8">
    <source>
        <dbReference type="Proteomes" id="UP000639338"/>
    </source>
</evidence>
<reference evidence="7 8" key="1">
    <citation type="submission" date="2020-08" db="EMBL/GenBank/DDBJ databases">
        <title>Aphidius gifuensis genome sequencing and assembly.</title>
        <authorList>
            <person name="Du Z."/>
        </authorList>
    </citation>
    <scope>NUCLEOTIDE SEQUENCE [LARGE SCALE GENOMIC DNA]</scope>
    <source>
        <strain evidence="7">YNYX2018</strain>
        <tissue evidence="7">Adults</tissue>
    </source>
</reference>
<proteinExistence type="inferred from homology"/>
<dbReference type="PANTHER" id="PTHR23259">
    <property type="entry name" value="RIDDLE"/>
    <property type="match status" value="1"/>
</dbReference>
<evidence type="ECO:0000256" key="3">
    <source>
        <dbReference type="ARBA" id="ARBA00023157"/>
    </source>
</evidence>
<comment type="caution">
    <text evidence="7">The sequence shown here is derived from an EMBL/GenBank/DDBJ whole genome shotgun (WGS) entry which is preliminary data.</text>
</comment>
<sequence length="384" mass="40680">MKIQFKIIIVLLSISAVFAGSAEESECATPEPKKVCTGGPNDGWTNCGSACPLTCEKPVAGVCTKQCILNTCQCQNGTVRASDGQCIKASDCSWYEKKINCTENEKCTAKCTGGVYDKCTLCGTACPLTCDKPKVDVCTLQCKVNVCECQSGTVRDTKTGQCVKPDQCPPPKVNCTGGPYDEYTNCGSSCPLTCDKPKRVDVCLAVCVPNTCECKSPYIRDTKSGQCVKPDQCPPPKANCTGGPYDEYTDCGSLCPPTCDKPEGGICAAVCVPNTCKCKSPYIRDTKTGQCVKPDQCPPPKANCTGGPHDKYTNCGSPCPPSCDKPQGGICAAVCVKDVCQCDDGWVRNLDGKCIKLDQCPTNTNTTEPCETSTTTKAPTDSGW</sequence>